<proteinExistence type="predicted"/>
<evidence type="ECO:0000313" key="2">
    <source>
        <dbReference type="Proteomes" id="UP001497535"/>
    </source>
</evidence>
<accession>A0ACB1ANA1</accession>
<sequence length="105" mass="11923">MCSITVCLKDSGRCDGITPPECSPPIASDSVDNTKRVKRGIKSDEWELHSPLITVFDPVDQNNEDNDFTQSKEKSFFIKKGGRANFIKDYILERGRTRVRTEKKS</sequence>
<comment type="caution">
    <text evidence="1">The sequence shown here is derived from an EMBL/GenBank/DDBJ whole genome shotgun (WGS) entry which is preliminary data.</text>
</comment>
<keyword evidence="2" id="KW-1185">Reference proteome</keyword>
<evidence type="ECO:0000313" key="1">
    <source>
        <dbReference type="EMBL" id="CAK5096192.1"/>
    </source>
</evidence>
<gene>
    <name evidence="1" type="ORF">MENTE1834_LOCUS41071</name>
</gene>
<protein>
    <submittedName>
        <fullName evidence="1">Uncharacterized protein</fullName>
    </submittedName>
</protein>
<organism evidence="1 2">
    <name type="scientific">Meloidogyne enterolobii</name>
    <name type="common">Root-knot nematode worm</name>
    <name type="synonym">Meloidogyne mayaguensis</name>
    <dbReference type="NCBI Taxonomy" id="390850"/>
    <lineage>
        <taxon>Eukaryota</taxon>
        <taxon>Metazoa</taxon>
        <taxon>Ecdysozoa</taxon>
        <taxon>Nematoda</taxon>
        <taxon>Chromadorea</taxon>
        <taxon>Rhabditida</taxon>
        <taxon>Tylenchina</taxon>
        <taxon>Tylenchomorpha</taxon>
        <taxon>Tylenchoidea</taxon>
        <taxon>Meloidogynidae</taxon>
        <taxon>Meloidogyninae</taxon>
        <taxon>Meloidogyne</taxon>
    </lineage>
</organism>
<name>A0ACB1ANA1_MELEN</name>
<reference evidence="1" key="1">
    <citation type="submission" date="2023-11" db="EMBL/GenBank/DDBJ databases">
        <authorList>
            <person name="Poullet M."/>
        </authorList>
    </citation>
    <scope>NUCLEOTIDE SEQUENCE</scope>
    <source>
        <strain evidence="1">E1834</strain>
    </source>
</reference>
<dbReference type="Proteomes" id="UP001497535">
    <property type="component" value="Unassembled WGS sequence"/>
</dbReference>
<dbReference type="EMBL" id="CAVMJV010000099">
    <property type="protein sequence ID" value="CAK5096192.1"/>
    <property type="molecule type" value="Genomic_DNA"/>
</dbReference>